<reference evidence="2" key="1">
    <citation type="submission" date="2015-04" db="UniProtKB">
        <authorList>
            <consortium name="EnsemblPlants"/>
        </authorList>
    </citation>
    <scope>IDENTIFICATION</scope>
</reference>
<name>A0A0E0KVF4_ORYPU</name>
<sequence>MEIEKDAEVVSSGSSSSSDSRSSKDSVSESGNAHSLQPAMLLSFQGYNDLKSIKEPVPCARARADVQYFSYPISYHAHVQMC</sequence>
<evidence type="ECO:0000256" key="1">
    <source>
        <dbReference type="SAM" id="MobiDB-lite"/>
    </source>
</evidence>
<evidence type="ECO:0000313" key="2">
    <source>
        <dbReference type="EnsemblPlants" id="OPUNC04G23340.1"/>
    </source>
</evidence>
<dbReference type="Proteomes" id="UP000026962">
    <property type="component" value="Chromosome 4"/>
</dbReference>
<reference evidence="2" key="2">
    <citation type="submission" date="2018-05" db="EMBL/GenBank/DDBJ databases">
        <title>OpunRS2 (Oryza punctata Reference Sequence Version 2).</title>
        <authorList>
            <person name="Zhang J."/>
            <person name="Kudrna D."/>
            <person name="Lee S."/>
            <person name="Talag J."/>
            <person name="Welchert J."/>
            <person name="Wing R.A."/>
        </authorList>
    </citation>
    <scope>NUCLEOTIDE SEQUENCE [LARGE SCALE GENOMIC DNA]</scope>
</reference>
<feature type="region of interest" description="Disordered" evidence="1">
    <location>
        <begin position="1"/>
        <end position="34"/>
    </location>
</feature>
<keyword evidence="3" id="KW-1185">Reference proteome</keyword>
<feature type="compositionally biased region" description="Low complexity" evidence="1">
    <location>
        <begin position="9"/>
        <end position="20"/>
    </location>
</feature>
<protein>
    <submittedName>
        <fullName evidence="2">Uncharacterized protein</fullName>
    </submittedName>
</protein>
<proteinExistence type="predicted"/>
<dbReference type="Gramene" id="OPUNC04G23340.1">
    <property type="protein sequence ID" value="OPUNC04G23340.1"/>
    <property type="gene ID" value="OPUNC04G23340"/>
</dbReference>
<accession>A0A0E0KVF4</accession>
<evidence type="ECO:0000313" key="3">
    <source>
        <dbReference type="Proteomes" id="UP000026962"/>
    </source>
</evidence>
<organism evidence="2">
    <name type="scientific">Oryza punctata</name>
    <name type="common">Red rice</name>
    <dbReference type="NCBI Taxonomy" id="4537"/>
    <lineage>
        <taxon>Eukaryota</taxon>
        <taxon>Viridiplantae</taxon>
        <taxon>Streptophyta</taxon>
        <taxon>Embryophyta</taxon>
        <taxon>Tracheophyta</taxon>
        <taxon>Spermatophyta</taxon>
        <taxon>Magnoliopsida</taxon>
        <taxon>Liliopsida</taxon>
        <taxon>Poales</taxon>
        <taxon>Poaceae</taxon>
        <taxon>BOP clade</taxon>
        <taxon>Oryzoideae</taxon>
        <taxon>Oryzeae</taxon>
        <taxon>Oryzinae</taxon>
        <taxon>Oryza</taxon>
    </lineage>
</organism>
<dbReference type="AlphaFoldDB" id="A0A0E0KVF4"/>
<dbReference type="EnsemblPlants" id="OPUNC04G23340.1">
    <property type="protein sequence ID" value="OPUNC04G23340.1"/>
    <property type="gene ID" value="OPUNC04G23340"/>
</dbReference>
<dbReference type="HOGENOM" id="CLU_2562341_0_0_1"/>